<feature type="signal peptide" evidence="1">
    <location>
        <begin position="1"/>
        <end position="26"/>
    </location>
</feature>
<evidence type="ECO:0000313" key="2">
    <source>
        <dbReference type="EMBL" id="KXU35979.1"/>
    </source>
</evidence>
<keyword evidence="1" id="KW-0732">Signal</keyword>
<keyword evidence="3" id="KW-1185">Reference proteome</keyword>
<gene>
    <name evidence="2" type="ORF">AXK12_04670</name>
</gene>
<evidence type="ECO:0000256" key="1">
    <source>
        <dbReference type="SAM" id="SignalP"/>
    </source>
</evidence>
<evidence type="ECO:0000313" key="3">
    <source>
        <dbReference type="Proteomes" id="UP000071392"/>
    </source>
</evidence>
<proteinExistence type="predicted"/>
<dbReference type="AlphaFoldDB" id="A0A139SN61"/>
<name>A0A139SN61_9BACT</name>
<reference evidence="2 3" key="1">
    <citation type="submission" date="2016-02" db="EMBL/GenBank/DDBJ databases">
        <authorList>
            <person name="Wen L."/>
            <person name="He K."/>
            <person name="Yang H."/>
        </authorList>
    </citation>
    <scope>NUCLEOTIDE SEQUENCE [LARGE SCALE GENOMIC DNA]</scope>
    <source>
        <strain evidence="2 3">CV41</strain>
    </source>
</reference>
<protein>
    <recommendedName>
        <fullName evidence="4">DUF2271 domain-containing protein</fullName>
    </recommendedName>
</protein>
<dbReference type="PIRSF" id="PIRSF014995">
    <property type="entry name" value="UCP014995"/>
    <property type="match status" value="1"/>
</dbReference>
<dbReference type="EMBL" id="LSZP01000033">
    <property type="protein sequence ID" value="KXU35979.1"/>
    <property type="molecule type" value="Genomic_DNA"/>
</dbReference>
<feature type="chain" id="PRO_5007299373" description="DUF2271 domain-containing protein" evidence="1">
    <location>
        <begin position="27"/>
        <end position="172"/>
    </location>
</feature>
<dbReference type="Pfam" id="PF10029">
    <property type="entry name" value="DUF2271"/>
    <property type="match status" value="1"/>
</dbReference>
<accession>A0A139SN61</accession>
<sequence>MPMSSIIRKNLLCLAPGLAVAGAASASELTATVELPRLNVAEYHRPYVAVWLEGPDKAHHNVSVWHLVRRNDDTWLKDLRQWWRKSGRSLEMPMDGLSGPTRPVGVHEIQVPVALTESLTEGAEYTLQIEAVREKGGREVVSVPFTWSKAQALDITASGERELGAITLRQSN</sequence>
<dbReference type="STRING" id="1548208.AXK12_04670"/>
<dbReference type="Proteomes" id="UP000071392">
    <property type="component" value="Unassembled WGS sequence"/>
</dbReference>
<evidence type="ECO:0008006" key="4">
    <source>
        <dbReference type="Google" id="ProtNLM"/>
    </source>
</evidence>
<organism evidence="2 3">
    <name type="scientific">Cephaloticoccus capnophilus</name>
    <dbReference type="NCBI Taxonomy" id="1548208"/>
    <lineage>
        <taxon>Bacteria</taxon>
        <taxon>Pseudomonadati</taxon>
        <taxon>Verrucomicrobiota</taxon>
        <taxon>Opitutia</taxon>
        <taxon>Opitutales</taxon>
        <taxon>Opitutaceae</taxon>
        <taxon>Cephaloticoccus</taxon>
    </lineage>
</organism>
<dbReference type="InterPro" id="IPR014469">
    <property type="entry name" value="DUF2271"/>
</dbReference>
<comment type="caution">
    <text evidence="2">The sequence shown here is derived from an EMBL/GenBank/DDBJ whole genome shotgun (WGS) entry which is preliminary data.</text>
</comment>